<organism evidence="1 2">
    <name type="scientific">Favolaschia claudopus</name>
    <dbReference type="NCBI Taxonomy" id="2862362"/>
    <lineage>
        <taxon>Eukaryota</taxon>
        <taxon>Fungi</taxon>
        <taxon>Dikarya</taxon>
        <taxon>Basidiomycota</taxon>
        <taxon>Agaricomycotina</taxon>
        <taxon>Agaricomycetes</taxon>
        <taxon>Agaricomycetidae</taxon>
        <taxon>Agaricales</taxon>
        <taxon>Marasmiineae</taxon>
        <taxon>Mycenaceae</taxon>
        <taxon>Favolaschia</taxon>
    </lineage>
</organism>
<dbReference type="Proteomes" id="UP001362999">
    <property type="component" value="Unassembled WGS sequence"/>
</dbReference>
<sequence>MFLGLGRVHRVAASAPASPPVMPWSLRLRAHAPPRVGSRFWEQRYSQRLETPGALCLPSSHSNDAGRLGLWFAEGRWRATTSVPACPSFIPRNQAHLKLSLPPPPPLWVSDHNDGGILLSATATATTDGVRASSAFNLSLLLTYLLVKLGVLCLFAGSPCLNLSDALKSQAYSAGARAAVVRYVPRSVPLGRSIFCVSRCTYTCPPLTTTAIRHAVSYYHTRTLIVATLVCGAFPDGRDRAALGRPELGSGGRSTFVWNVAGGGVCGCGGREHRSWRRYPALLIPVVVVQRVCVETAGAFCLHRHRTACTLVHVQEWLSSLSIGTPLRCYEEPEDLERCPSRFEIFAFLCWRAVATSRMRSRRVKILSSYVYALDSIFSHPQRLPSLLARFGVLPTLIPARPIPLRTRGITGIVYFPFLRDDGVVRPVTFLSAPWYAAKAETMESRIVMRKGRRVKATGPYLSRASGGSFFAVSLSWEMMHVEARGGTFVESDGSLDILRVGAEFSLSYGLPRPSLVGFGSQTSRTYISLAGVHINAKKPSPSFAVSSVPHIRFSYTPPRLSLAACRSQTSSL</sequence>
<gene>
    <name evidence="1" type="ORF">R3P38DRAFT_3167426</name>
</gene>
<evidence type="ECO:0000313" key="2">
    <source>
        <dbReference type="Proteomes" id="UP001362999"/>
    </source>
</evidence>
<accession>A0AAW0EC78</accession>
<comment type="caution">
    <text evidence="1">The sequence shown here is derived from an EMBL/GenBank/DDBJ whole genome shotgun (WGS) entry which is preliminary data.</text>
</comment>
<proteinExistence type="predicted"/>
<protein>
    <submittedName>
        <fullName evidence="1">Uncharacterized protein</fullName>
    </submittedName>
</protein>
<name>A0AAW0EC78_9AGAR</name>
<reference evidence="1 2" key="1">
    <citation type="journal article" date="2024" name="J Genomics">
        <title>Draft genome sequencing and assembly of Favolaschia claudopus CIRM-BRFM 2984 isolated from oak limbs.</title>
        <authorList>
            <person name="Navarro D."/>
            <person name="Drula E."/>
            <person name="Chaduli D."/>
            <person name="Cazenave R."/>
            <person name="Ahrendt S."/>
            <person name="Wang J."/>
            <person name="Lipzen A."/>
            <person name="Daum C."/>
            <person name="Barry K."/>
            <person name="Grigoriev I.V."/>
            <person name="Favel A."/>
            <person name="Rosso M.N."/>
            <person name="Martin F."/>
        </authorList>
    </citation>
    <scope>NUCLEOTIDE SEQUENCE [LARGE SCALE GENOMIC DNA]</scope>
    <source>
        <strain evidence="1 2">CIRM-BRFM 2984</strain>
    </source>
</reference>
<dbReference type="AlphaFoldDB" id="A0AAW0EC78"/>
<dbReference type="EMBL" id="JAWWNJ010000002">
    <property type="protein sequence ID" value="KAK7062431.1"/>
    <property type="molecule type" value="Genomic_DNA"/>
</dbReference>
<evidence type="ECO:0000313" key="1">
    <source>
        <dbReference type="EMBL" id="KAK7062431.1"/>
    </source>
</evidence>
<keyword evidence="2" id="KW-1185">Reference proteome</keyword>